<comment type="subcellular location">
    <subcellularLocation>
        <location evidence="1">Nucleus</location>
    </subcellularLocation>
</comment>
<dbReference type="SUPFAM" id="SSF48371">
    <property type="entry name" value="ARM repeat"/>
    <property type="match status" value="1"/>
</dbReference>
<name>A0A2P6TK23_CHLSO</name>
<dbReference type="OrthoDB" id="509626at2759"/>
<dbReference type="GO" id="GO:0005634">
    <property type="term" value="C:nucleus"/>
    <property type="evidence" value="ECO:0007669"/>
    <property type="project" value="UniProtKB-SubCell"/>
</dbReference>
<dbReference type="EMBL" id="LHPG02000013">
    <property type="protein sequence ID" value="PRW44427.1"/>
    <property type="molecule type" value="Genomic_DNA"/>
</dbReference>
<dbReference type="GO" id="GO:1990918">
    <property type="term" value="P:double-strand break repair involved in meiotic recombination"/>
    <property type="evidence" value="ECO:0007669"/>
    <property type="project" value="TreeGrafter"/>
</dbReference>
<dbReference type="InterPro" id="IPR029448">
    <property type="entry name" value="FANCD2"/>
</dbReference>
<dbReference type="GO" id="GO:0070182">
    <property type="term" value="F:DNA polymerase binding"/>
    <property type="evidence" value="ECO:0007669"/>
    <property type="project" value="TreeGrafter"/>
</dbReference>
<dbReference type="Pfam" id="PF14631">
    <property type="entry name" value="FancD2"/>
    <property type="match status" value="2"/>
</dbReference>
<comment type="caution">
    <text evidence="7">The sequence shown here is derived from an EMBL/GenBank/DDBJ whole genome shotgun (WGS) entry which is preliminary data.</text>
</comment>
<dbReference type="GO" id="GO:0000793">
    <property type="term" value="C:condensed chromosome"/>
    <property type="evidence" value="ECO:0007669"/>
    <property type="project" value="TreeGrafter"/>
</dbReference>
<dbReference type="GO" id="GO:0007129">
    <property type="term" value="P:homologous chromosome pairing at meiosis"/>
    <property type="evidence" value="ECO:0007669"/>
    <property type="project" value="TreeGrafter"/>
</dbReference>
<dbReference type="PANTHER" id="PTHR32086">
    <property type="entry name" value="FANCONI ANEMIA GROUP D2 PROTEIN"/>
    <property type="match status" value="1"/>
</dbReference>
<keyword evidence="3" id="KW-0832">Ubl conjugation</keyword>
<gene>
    <name evidence="7" type="ORF">C2E21_6830</name>
</gene>
<dbReference type="InterPro" id="IPR016024">
    <property type="entry name" value="ARM-type_fold"/>
</dbReference>
<dbReference type="GO" id="GO:0031573">
    <property type="term" value="P:mitotic intra-S DNA damage checkpoint signaling"/>
    <property type="evidence" value="ECO:0007669"/>
    <property type="project" value="TreeGrafter"/>
</dbReference>
<feature type="compositionally biased region" description="Gly residues" evidence="6">
    <location>
        <begin position="852"/>
        <end position="861"/>
    </location>
</feature>
<dbReference type="Proteomes" id="UP000239899">
    <property type="component" value="Unassembled WGS sequence"/>
</dbReference>
<comment type="similarity">
    <text evidence="5">Belongs to the Fanconi anemia protein FANCD2 family.</text>
</comment>
<proteinExistence type="inferred from homology"/>
<evidence type="ECO:0000313" key="7">
    <source>
        <dbReference type="EMBL" id="PRW44427.1"/>
    </source>
</evidence>
<keyword evidence="2" id="KW-1017">Isopeptide bond</keyword>
<evidence type="ECO:0000256" key="6">
    <source>
        <dbReference type="SAM" id="MobiDB-lite"/>
    </source>
</evidence>
<feature type="compositionally biased region" description="Low complexity" evidence="6">
    <location>
        <begin position="902"/>
        <end position="913"/>
    </location>
</feature>
<feature type="compositionally biased region" description="Acidic residues" evidence="6">
    <location>
        <begin position="1480"/>
        <end position="1512"/>
    </location>
</feature>
<dbReference type="STRING" id="3076.A0A2P6TK23"/>
<organism evidence="7 8">
    <name type="scientific">Chlorella sorokiniana</name>
    <name type="common">Freshwater green alga</name>
    <dbReference type="NCBI Taxonomy" id="3076"/>
    <lineage>
        <taxon>Eukaryota</taxon>
        <taxon>Viridiplantae</taxon>
        <taxon>Chlorophyta</taxon>
        <taxon>core chlorophytes</taxon>
        <taxon>Trebouxiophyceae</taxon>
        <taxon>Chlorellales</taxon>
        <taxon>Chlorellaceae</taxon>
        <taxon>Chlorella clade</taxon>
        <taxon>Chlorella</taxon>
    </lineage>
</organism>
<feature type="region of interest" description="Disordered" evidence="6">
    <location>
        <begin position="1473"/>
        <end position="1512"/>
    </location>
</feature>
<evidence type="ECO:0000256" key="3">
    <source>
        <dbReference type="ARBA" id="ARBA00022843"/>
    </source>
</evidence>
<dbReference type="PANTHER" id="PTHR32086:SF0">
    <property type="entry name" value="FANCONI ANEMIA GROUP D2 PROTEIN"/>
    <property type="match status" value="1"/>
</dbReference>
<evidence type="ECO:0000256" key="1">
    <source>
        <dbReference type="ARBA" id="ARBA00004123"/>
    </source>
</evidence>
<sequence length="1512" mass="162690">MLTENGGAPPAASGKRAAPPPDGVAAKRRRSDGPAAAFDKLLSQGGCQLSEGRDGFEFEAEDPRRLRRLLEQKLTLNSQLRGGFLEGLQEQLAEAAALHAALKPMAVTGHGSITGDSFVRVLLNVAPLQADVSRLLLERLPEFCDAEGEEAPLPQLILGQFRWLDHVSDPHFLTEELLKVLDVCPEQIKKDAITFLPEVATEDDHEAVIAKLDEMMGCDPAYILPSIEALANLCLTPDQQSRVVDLVLERFQQAEAEDLPALARFLLQHAAPGAELKKVVSSLRDQLRFVSPSDPRLAVPDRKQKGRVLGGTENPEYRMMEAAKQAMQLNPAVPDAVLKEVRSAAEPEAHRLLDFWLLLVMMTLGADRRKAAETLLRRKFAEGHAPQTWMQRAIAGHEAGMLEFFAQLLSLAQQLLRHAAEPVQAAGAQLYCLLFKHFTAAYNQQEVLRALHSHLGAQVAAETSAALQVLLTLSQQHTAALAGYAAFLTNILDYVDGYTDAQVHQVFAVFSELVAGACRQADEGGLSDGGSGRSRMEDELMIFVRKQLSSAAGQHRRVGIIGTVALVQRLGAATSDALEGESAIGKRYREAMGALKDTFDSCKRSPDAFGFLCDELSRSVQRNAIGRRLVDDVHGMLSAHLEDTFFCFLGEQQRLEPGDAAAQVGAHKLSSELWWNLDGSNTPVALKLLPLLAEELAPGSSSAPLLSLFSTIRLSAALEARKSGGLEAIEALLGCPLNLFEMVLADPRQFSGLAGEHRRAVLLGLWYALNWCRELANCFATQLQPDGSGDQELQLKLLARLRCCCQLEALLDALLPHAPPLFVLPPLGNTLDANPASMAAAALAAAPKKAGGKGGKAGQGGGKKKKGIKFAGEEDGSPAKSGRTGAASRSQQHTTSGGGSGTTQTHSGGTTQAGVAATQAVAVAAAGGLGRIAQERSKERTLLLPALATLGVGAAAAQEQPCYAALPSAAYVLADLHGKVKAVLAAQKRPSFLGRPAKQLLPADLADLSAAELLGALAPVLPAIRRHLDAACNVIDQSLEEEQCREHDRENFWGVVAQEGTQGLGQLMDACMVPMGNSVASSALSPVAAASRVRTLALDCVRQLLVWPGLTEAAQRPALDSLLAAFHKDAPLQLEGGGEDADLPSLVKNAWTYFAAAVPEHESDQPTTESPSHQHACLLILDALRSLLVQVEAVPSERTHKLLSRMRKRITRAAEGVLKQSWLDEKSQDLGSAAWKGRGPLLADVLRLHLAHRDDRVEAVGELAQAHLALVSDKVTGKEAAQWVEPYPSLSGGTIAVWYRACCEQLQAAWEEVVAAAAAAAAEKHTPLLHDPEVLGPLIEKMQACAAAFSALVTVVKKQQFRVQIHVQAVKSGGKFLETLFKALPFWTAVYRSKQNEFLAMVRDVQKGTRIVQTLCSEGKASKQLPLTAKVPMVKRTVEKFVFRIKAFMAEAGNVTFTLGQLKHRDLAGREIASQYYADSDGEEEDEEEGGGEEEDEEYEEHGDESQPNEDY</sequence>
<evidence type="ECO:0000313" key="8">
    <source>
        <dbReference type="Proteomes" id="UP000239899"/>
    </source>
</evidence>
<feature type="region of interest" description="Disordered" evidence="6">
    <location>
        <begin position="848"/>
        <end position="913"/>
    </location>
</feature>
<evidence type="ECO:0000256" key="4">
    <source>
        <dbReference type="ARBA" id="ARBA00023242"/>
    </source>
</evidence>
<dbReference type="GO" id="GO:0036297">
    <property type="term" value="P:interstrand cross-link repair"/>
    <property type="evidence" value="ECO:0007669"/>
    <property type="project" value="TreeGrafter"/>
</dbReference>
<protein>
    <submittedName>
        <fullName evidence="7">Fanconi anemia group D2-like protein</fullName>
    </submittedName>
</protein>
<accession>A0A2P6TK23</accession>
<keyword evidence="8" id="KW-1185">Reference proteome</keyword>
<evidence type="ECO:0000256" key="5">
    <source>
        <dbReference type="ARBA" id="ARBA00093456"/>
    </source>
</evidence>
<evidence type="ECO:0000256" key="2">
    <source>
        <dbReference type="ARBA" id="ARBA00022499"/>
    </source>
</evidence>
<reference evidence="7 8" key="1">
    <citation type="journal article" date="2018" name="Plant J.">
        <title>Genome sequences of Chlorella sorokiniana UTEX 1602 and Micractinium conductrix SAG 241.80: implications to maltose excretion by a green alga.</title>
        <authorList>
            <person name="Arriola M.B."/>
            <person name="Velmurugan N."/>
            <person name="Zhang Y."/>
            <person name="Plunkett M.H."/>
            <person name="Hondzo H."/>
            <person name="Barney B.M."/>
        </authorList>
    </citation>
    <scope>NUCLEOTIDE SEQUENCE [LARGE SCALE GENOMIC DNA]</scope>
    <source>
        <strain evidence="8">UTEX 1602</strain>
    </source>
</reference>
<feature type="region of interest" description="Disordered" evidence="6">
    <location>
        <begin position="1"/>
        <end position="37"/>
    </location>
</feature>
<keyword evidence="4" id="KW-0539">Nucleus</keyword>